<feature type="domain" description="Neutral/alkaline non-lysosomal ceramidase N-terminal" evidence="1">
    <location>
        <begin position="12"/>
        <end position="219"/>
    </location>
</feature>
<sequence>MRFGVAKDLITPDQPAYMGGYASFFNQQFQGIHDDLYVRTLLVEDGGTKLVFVSLDLLFHDFALTEELQRWVETAYGIPGRHFFLAYSHTHGGPALVGYDDASQHSPAYERFLIDRIQSCVSRAMVNLFEGTLEAGGVDGDWNMNRRRLVDGKMQNKPNPEGAKDDRLHVLRVLDANGRTKVVLFNYACHPVTVRDTPYLSGDYPGRACHLIEAEYYGATGIFFQGAGGNSRPKATAYKGSFITCTYDEVNEMAASIVQAIKRLFANPKAMAPVQPKLAACQFRIRLELEPYPKRHFADIANDPDSWPGLVGMANRVFDGYESQPDFMLLPAGLIRLSADLYIAYMGGEPCYEVKQKLERLFPDVTLLFWGYADAAAYIPDDRILAEGGYEAEGSVVEYGLKGPFRPGIDARMAEAFTTAFRALQ</sequence>
<protein>
    <submittedName>
        <fullName evidence="2">Neutral/alkaline non-lysosomal ceramidase N-terminal domain-containing protein</fullName>
    </submittedName>
</protein>
<evidence type="ECO:0000313" key="2">
    <source>
        <dbReference type="EMBL" id="MFB9750221.1"/>
    </source>
</evidence>
<dbReference type="Proteomes" id="UP001589619">
    <property type="component" value="Unassembled WGS sequence"/>
</dbReference>
<organism evidence="2 3">
    <name type="scientific">Paenibacillus hodogayensis</name>
    <dbReference type="NCBI Taxonomy" id="279208"/>
    <lineage>
        <taxon>Bacteria</taxon>
        <taxon>Bacillati</taxon>
        <taxon>Bacillota</taxon>
        <taxon>Bacilli</taxon>
        <taxon>Bacillales</taxon>
        <taxon>Paenibacillaceae</taxon>
        <taxon>Paenibacillus</taxon>
    </lineage>
</organism>
<reference evidence="2 3" key="1">
    <citation type="submission" date="2024-09" db="EMBL/GenBank/DDBJ databases">
        <authorList>
            <person name="Sun Q."/>
            <person name="Mori K."/>
        </authorList>
    </citation>
    <scope>NUCLEOTIDE SEQUENCE [LARGE SCALE GENOMIC DNA]</scope>
    <source>
        <strain evidence="2 3">JCM 12520</strain>
    </source>
</reference>
<dbReference type="Pfam" id="PF04734">
    <property type="entry name" value="Ceramidase_alk"/>
    <property type="match status" value="1"/>
</dbReference>
<keyword evidence="3" id="KW-1185">Reference proteome</keyword>
<name>A0ABV5VPM2_9BACL</name>
<evidence type="ECO:0000259" key="1">
    <source>
        <dbReference type="Pfam" id="PF04734"/>
    </source>
</evidence>
<proteinExistence type="predicted"/>
<dbReference type="EMBL" id="JBHMAG010000002">
    <property type="protein sequence ID" value="MFB9750221.1"/>
    <property type="molecule type" value="Genomic_DNA"/>
</dbReference>
<dbReference type="InterPro" id="IPR031329">
    <property type="entry name" value="NEUT/ALK_ceramidase_N"/>
</dbReference>
<gene>
    <name evidence="2" type="ORF">ACFFNY_01435</name>
</gene>
<comment type="caution">
    <text evidence="2">The sequence shown here is derived from an EMBL/GenBank/DDBJ whole genome shotgun (WGS) entry which is preliminary data.</text>
</comment>
<accession>A0ABV5VPM2</accession>
<evidence type="ECO:0000313" key="3">
    <source>
        <dbReference type="Proteomes" id="UP001589619"/>
    </source>
</evidence>
<dbReference type="RefSeq" id="WP_344916872.1">
    <property type="nucleotide sequence ID" value="NZ_BAAAYO010000021.1"/>
</dbReference>